<protein>
    <recommendedName>
        <fullName evidence="3">Peptidase C39 domain-containing protein</fullName>
    </recommendedName>
</protein>
<dbReference type="Proteomes" id="UP000034753">
    <property type="component" value="Unassembled WGS sequence"/>
</dbReference>
<evidence type="ECO:0008006" key="3">
    <source>
        <dbReference type="Google" id="ProtNLM"/>
    </source>
</evidence>
<proteinExistence type="predicted"/>
<dbReference type="AlphaFoldDB" id="A0A0G0WLX7"/>
<evidence type="ECO:0000313" key="1">
    <source>
        <dbReference type="EMBL" id="KKS13795.1"/>
    </source>
</evidence>
<reference evidence="1 2" key="1">
    <citation type="journal article" date="2015" name="Nature">
        <title>rRNA introns, odd ribosomes, and small enigmatic genomes across a large radiation of phyla.</title>
        <authorList>
            <person name="Brown C.T."/>
            <person name="Hug L.A."/>
            <person name="Thomas B.C."/>
            <person name="Sharon I."/>
            <person name="Castelle C.J."/>
            <person name="Singh A."/>
            <person name="Wilkins M.J."/>
            <person name="Williams K.H."/>
            <person name="Banfield J.F."/>
        </authorList>
    </citation>
    <scope>NUCLEOTIDE SEQUENCE [LARGE SCALE GENOMIC DNA]</scope>
</reference>
<gene>
    <name evidence="1" type="ORF">UU67_C0016G0008</name>
</gene>
<accession>A0A0G0WLX7</accession>
<evidence type="ECO:0000313" key="2">
    <source>
        <dbReference type="Proteomes" id="UP000034753"/>
    </source>
</evidence>
<comment type="caution">
    <text evidence="1">The sequence shown here is derived from an EMBL/GenBank/DDBJ whole genome shotgun (WGS) entry which is preliminary data.</text>
</comment>
<dbReference type="EMBL" id="LCBN01000016">
    <property type="protein sequence ID" value="KKS13795.1"/>
    <property type="molecule type" value="Genomic_DNA"/>
</dbReference>
<sequence>MKPVRQEHSYGCGVACLAFVLCTDYETVLDMFEKGKYKAENIGFFCKELTSLLNSRNLKYEWKYVKPRIRKRIYSPNVIVFIKRSKKYPVGHYLARCEDKWMDPWINFPSLNIKAGFRKRLSGTAIYAIIPG</sequence>
<name>A0A0G0WLX7_9BACT</name>
<organism evidence="1 2">
    <name type="scientific">Candidatus Daviesbacteria bacterium GW2011_GWB1_41_5</name>
    <dbReference type="NCBI Taxonomy" id="1618429"/>
    <lineage>
        <taxon>Bacteria</taxon>
        <taxon>Candidatus Daviesiibacteriota</taxon>
    </lineage>
</organism>